<keyword evidence="5" id="KW-1185">Reference proteome</keyword>
<feature type="region of interest" description="Disordered" evidence="2">
    <location>
        <begin position="381"/>
        <end position="407"/>
    </location>
</feature>
<keyword evidence="1" id="KW-0175">Coiled coil</keyword>
<feature type="compositionally biased region" description="Acidic residues" evidence="2">
    <location>
        <begin position="422"/>
        <end position="433"/>
    </location>
</feature>
<dbReference type="AlphaFoldDB" id="A0A5C2SB16"/>
<feature type="region of interest" description="Disordered" evidence="2">
    <location>
        <begin position="1"/>
        <end position="62"/>
    </location>
</feature>
<dbReference type="EMBL" id="ML122264">
    <property type="protein sequence ID" value="RPD60891.1"/>
    <property type="molecule type" value="Genomic_DNA"/>
</dbReference>
<keyword evidence="3" id="KW-1133">Transmembrane helix</keyword>
<reference evidence="4" key="1">
    <citation type="journal article" date="2018" name="Genome Biol. Evol.">
        <title>Genomics and development of Lentinus tigrinus, a white-rot wood-decaying mushroom with dimorphic fruiting bodies.</title>
        <authorList>
            <person name="Wu B."/>
            <person name="Xu Z."/>
            <person name="Knudson A."/>
            <person name="Carlson A."/>
            <person name="Chen N."/>
            <person name="Kovaka S."/>
            <person name="LaButti K."/>
            <person name="Lipzen A."/>
            <person name="Pennachio C."/>
            <person name="Riley R."/>
            <person name="Schakwitz W."/>
            <person name="Umezawa K."/>
            <person name="Ohm R.A."/>
            <person name="Grigoriev I.V."/>
            <person name="Nagy L.G."/>
            <person name="Gibbons J."/>
            <person name="Hibbett D."/>
        </authorList>
    </citation>
    <scope>NUCLEOTIDE SEQUENCE [LARGE SCALE GENOMIC DNA]</scope>
    <source>
        <strain evidence="4">ALCF2SS1-6</strain>
    </source>
</reference>
<dbReference type="STRING" id="1328759.A0A5C2SB16"/>
<dbReference type="PANTHER" id="PTHR42032">
    <property type="entry name" value="YALI0E30679P"/>
    <property type="match status" value="1"/>
</dbReference>
<name>A0A5C2SB16_9APHY</name>
<feature type="coiled-coil region" evidence="1">
    <location>
        <begin position="234"/>
        <end position="299"/>
    </location>
</feature>
<gene>
    <name evidence="4" type="ORF">L227DRAFT_501339</name>
</gene>
<dbReference type="OrthoDB" id="10263751at2759"/>
<evidence type="ECO:0000313" key="4">
    <source>
        <dbReference type="EMBL" id="RPD60891.1"/>
    </source>
</evidence>
<keyword evidence="3" id="KW-0812">Transmembrane</keyword>
<organism evidence="4 5">
    <name type="scientific">Lentinus tigrinus ALCF2SS1-6</name>
    <dbReference type="NCBI Taxonomy" id="1328759"/>
    <lineage>
        <taxon>Eukaryota</taxon>
        <taxon>Fungi</taxon>
        <taxon>Dikarya</taxon>
        <taxon>Basidiomycota</taxon>
        <taxon>Agaricomycotina</taxon>
        <taxon>Agaricomycetes</taxon>
        <taxon>Polyporales</taxon>
        <taxon>Polyporaceae</taxon>
        <taxon>Lentinus</taxon>
    </lineage>
</organism>
<proteinExistence type="predicted"/>
<evidence type="ECO:0000256" key="1">
    <source>
        <dbReference type="SAM" id="Coils"/>
    </source>
</evidence>
<feature type="transmembrane region" description="Helical" evidence="3">
    <location>
        <begin position="97"/>
        <end position="119"/>
    </location>
</feature>
<protein>
    <submittedName>
        <fullName evidence="4">Uncharacterized protein</fullName>
    </submittedName>
</protein>
<dbReference type="PANTHER" id="PTHR42032:SF1">
    <property type="entry name" value="YALI0E30679P"/>
    <property type="match status" value="1"/>
</dbReference>
<sequence>MDDLEVDVEVESVSDSASEDESPGSEYHDAVSPSPDRKGKGRATPSPFSSPRKTPAREETSKSRSMASWADLDLSIIVALVSPIGNWLTGGDHIKNVFLIILLIFYLHQIVEIPWQLYLSARPRQSTRRVPSRHADEDEKVAYLTALAQSELHRSEILYLGLSILSPFIGAVFLGRVLSALGDGAALSWFSTTLFVLATGIRPWSHLINRLQDRTQELHSALHYPDEDSLASRYEENERTLHAALKRIESLERELDHLQEHVKHVEQLREVCDDLSEYLGDVERTIKRNERKADAARAAQSVRLTTVEQALVEVEQRRKRDIAAFEAAGIRMPDRETLFKQARLAVASFVDKALSIPRTIILLGLDDPNSQPEHEKLRLSTNGHANGHANGTNPSIHPHIRSPDREKHFSHFGVPTLATIPEADDSDSEETFVDADREWPTSLSRKGSRSRSVSGTHVPKTRGTRQKAFDYAQCIVLWPYRFSVRVLVAVFPTAKGILPRV</sequence>
<feature type="transmembrane region" description="Helical" evidence="3">
    <location>
        <begin position="157"/>
        <end position="178"/>
    </location>
</feature>
<feature type="region of interest" description="Disordered" evidence="2">
    <location>
        <begin position="419"/>
        <end position="463"/>
    </location>
</feature>
<accession>A0A5C2SB16</accession>
<dbReference type="Proteomes" id="UP000313359">
    <property type="component" value="Unassembled WGS sequence"/>
</dbReference>
<feature type="compositionally biased region" description="Low complexity" evidence="2">
    <location>
        <begin position="442"/>
        <end position="454"/>
    </location>
</feature>
<feature type="compositionally biased region" description="Acidic residues" evidence="2">
    <location>
        <begin position="1"/>
        <end position="23"/>
    </location>
</feature>
<feature type="compositionally biased region" description="Low complexity" evidence="2">
    <location>
        <begin position="381"/>
        <end position="393"/>
    </location>
</feature>
<evidence type="ECO:0000313" key="5">
    <source>
        <dbReference type="Proteomes" id="UP000313359"/>
    </source>
</evidence>
<evidence type="ECO:0000256" key="2">
    <source>
        <dbReference type="SAM" id="MobiDB-lite"/>
    </source>
</evidence>
<evidence type="ECO:0000256" key="3">
    <source>
        <dbReference type="SAM" id="Phobius"/>
    </source>
</evidence>
<keyword evidence="3" id="KW-0472">Membrane</keyword>